<dbReference type="InterPro" id="IPR002376">
    <property type="entry name" value="Formyl_transf_N"/>
</dbReference>
<evidence type="ECO:0000256" key="2">
    <source>
        <dbReference type="ARBA" id="ARBA00012261"/>
    </source>
</evidence>
<dbReference type="EC" id="2.1.2.9" evidence="2 5"/>
<sequence>MDIVFAGTPDAAVPALEALVESRHRIRAVLTRPDAPVGRKRVLTSSPVKARALELGLDVIEASRLRGEVISELRALKVDAVAVVAYGAIAGPAALSTAELGWFNLHFSLLPAHRGAAPVQRALIAGQARSGVSVFKIDEGMDSGPVLRRLELPLDHPDVATALDDYAHRGAVELVAAFDDLADGTAVLTPQSEEATHADKIDVADAHLDFAEPARAIIDRSRGVSPSPGPWANVDGKRTKLFGLAPAPEVTAPPEIGLLTSWQKAAVIGCSDGWVHVAEIQPFGKARMAAADYLRGHGDIRFDPTDTSAEPTADPEQGA</sequence>
<dbReference type="InterPro" id="IPR044135">
    <property type="entry name" value="Met-tRNA-FMT_C"/>
</dbReference>
<dbReference type="Pfam" id="PF00551">
    <property type="entry name" value="Formyl_trans_N"/>
    <property type="match status" value="1"/>
</dbReference>
<evidence type="ECO:0000256" key="3">
    <source>
        <dbReference type="ARBA" id="ARBA00022679"/>
    </source>
</evidence>
<dbReference type="HAMAP" id="MF_00182">
    <property type="entry name" value="Formyl_trans"/>
    <property type="match status" value="1"/>
</dbReference>
<proteinExistence type="inferred from homology"/>
<feature type="domain" description="Formyl transferase N-terminal" evidence="7">
    <location>
        <begin position="3"/>
        <end position="168"/>
    </location>
</feature>
<comment type="catalytic activity">
    <reaction evidence="5">
        <text>L-methionyl-tRNA(fMet) + (6R)-10-formyltetrahydrofolate = N-formyl-L-methionyl-tRNA(fMet) + (6S)-5,6,7,8-tetrahydrofolate + H(+)</text>
        <dbReference type="Rhea" id="RHEA:24380"/>
        <dbReference type="Rhea" id="RHEA-COMP:9952"/>
        <dbReference type="Rhea" id="RHEA-COMP:9953"/>
        <dbReference type="ChEBI" id="CHEBI:15378"/>
        <dbReference type="ChEBI" id="CHEBI:57453"/>
        <dbReference type="ChEBI" id="CHEBI:78530"/>
        <dbReference type="ChEBI" id="CHEBI:78844"/>
        <dbReference type="ChEBI" id="CHEBI:195366"/>
        <dbReference type="EC" id="2.1.2.9"/>
    </reaction>
</comment>
<evidence type="ECO:0000259" key="7">
    <source>
        <dbReference type="Pfam" id="PF00551"/>
    </source>
</evidence>
<protein>
    <recommendedName>
        <fullName evidence="2 5">Methionyl-tRNA formyltransferase</fullName>
        <ecNumber evidence="2 5">2.1.2.9</ecNumber>
    </recommendedName>
</protein>
<dbReference type="InterPro" id="IPR041711">
    <property type="entry name" value="Met-tRNA-FMT_N"/>
</dbReference>
<dbReference type="Gene3D" id="3.40.50.12230">
    <property type="match status" value="1"/>
</dbReference>
<feature type="domain" description="Formyl transferase C-terminal" evidence="8">
    <location>
        <begin position="200"/>
        <end position="297"/>
    </location>
</feature>
<dbReference type="GO" id="GO:0004479">
    <property type="term" value="F:methionyl-tRNA formyltransferase activity"/>
    <property type="evidence" value="ECO:0007669"/>
    <property type="project" value="UniProtKB-UniRule"/>
</dbReference>
<keyword evidence="4 5" id="KW-0648">Protein biosynthesis</keyword>
<dbReference type="InterPro" id="IPR036477">
    <property type="entry name" value="Formyl_transf_N_sf"/>
</dbReference>
<accession>A0A1H1XS19</accession>
<dbReference type="InterPro" id="IPR011034">
    <property type="entry name" value="Formyl_transferase-like_C_sf"/>
</dbReference>
<dbReference type="GO" id="GO:0005829">
    <property type="term" value="C:cytosol"/>
    <property type="evidence" value="ECO:0007669"/>
    <property type="project" value="TreeGrafter"/>
</dbReference>
<evidence type="ECO:0000256" key="4">
    <source>
        <dbReference type="ARBA" id="ARBA00022917"/>
    </source>
</evidence>
<gene>
    <name evidence="5" type="primary">fmt</name>
    <name evidence="9" type="ORF">SAMN04489751_3824</name>
</gene>
<evidence type="ECO:0000256" key="5">
    <source>
        <dbReference type="HAMAP-Rule" id="MF_00182"/>
    </source>
</evidence>
<feature type="binding site" evidence="5">
    <location>
        <begin position="108"/>
        <end position="111"/>
    </location>
    <ligand>
        <name>(6S)-5,6,7,8-tetrahydrofolate</name>
        <dbReference type="ChEBI" id="CHEBI:57453"/>
    </ligand>
</feature>
<dbReference type="CDD" id="cd08646">
    <property type="entry name" value="FMT_core_Met-tRNA-FMT_N"/>
    <property type="match status" value="1"/>
</dbReference>
<dbReference type="InterPro" id="IPR005794">
    <property type="entry name" value="Fmt"/>
</dbReference>
<dbReference type="InterPro" id="IPR005793">
    <property type="entry name" value="Formyl_trans_C"/>
</dbReference>
<dbReference type="SUPFAM" id="SSF53328">
    <property type="entry name" value="Formyltransferase"/>
    <property type="match status" value="1"/>
</dbReference>
<feature type="region of interest" description="Disordered" evidence="6">
    <location>
        <begin position="300"/>
        <end position="319"/>
    </location>
</feature>
<evidence type="ECO:0000313" key="10">
    <source>
        <dbReference type="Proteomes" id="UP000199700"/>
    </source>
</evidence>
<name>A0A1H1XS19_BRESA</name>
<dbReference type="PANTHER" id="PTHR11138">
    <property type="entry name" value="METHIONYL-TRNA FORMYLTRANSFERASE"/>
    <property type="match status" value="1"/>
</dbReference>
<dbReference type="Pfam" id="PF02911">
    <property type="entry name" value="Formyl_trans_C"/>
    <property type="match status" value="1"/>
</dbReference>
<dbReference type="RefSeq" id="WP_092108112.1">
    <property type="nucleotide sequence ID" value="NZ_LT629739.1"/>
</dbReference>
<comment type="function">
    <text evidence="5">Attaches a formyl group to the free amino group of methionyl-tRNA(fMet). The formyl group appears to play a dual role in the initiator identity of N-formylmethionyl-tRNA by promoting its recognition by IF2 and preventing the misappropriation of this tRNA by the elongation apparatus.</text>
</comment>
<comment type="similarity">
    <text evidence="1 5">Belongs to the Fmt family.</text>
</comment>
<dbReference type="STRING" id="629680.SAMN04489751_3824"/>
<keyword evidence="3 5" id="KW-0808">Transferase</keyword>
<dbReference type="Proteomes" id="UP000199700">
    <property type="component" value="Chromosome"/>
</dbReference>
<dbReference type="OrthoDB" id="9802815at2"/>
<dbReference type="EMBL" id="LT629739">
    <property type="protein sequence ID" value="SDT12010.1"/>
    <property type="molecule type" value="Genomic_DNA"/>
</dbReference>
<reference evidence="9" key="1">
    <citation type="submission" date="2016-10" db="EMBL/GenBank/DDBJ databases">
        <authorList>
            <person name="Varghese N."/>
            <person name="Submissions S."/>
        </authorList>
    </citation>
    <scope>NUCLEOTIDE SEQUENCE [LARGE SCALE GENOMIC DNA]</scope>
    <source>
        <strain evidence="9">DSM 22082</strain>
    </source>
</reference>
<evidence type="ECO:0000256" key="1">
    <source>
        <dbReference type="ARBA" id="ARBA00010699"/>
    </source>
</evidence>
<evidence type="ECO:0000256" key="6">
    <source>
        <dbReference type="SAM" id="MobiDB-lite"/>
    </source>
</evidence>
<dbReference type="SUPFAM" id="SSF50486">
    <property type="entry name" value="FMT C-terminal domain-like"/>
    <property type="match status" value="1"/>
</dbReference>
<dbReference type="CDD" id="cd08704">
    <property type="entry name" value="Met_tRNA_FMT_C"/>
    <property type="match status" value="1"/>
</dbReference>
<evidence type="ECO:0000313" key="9">
    <source>
        <dbReference type="EMBL" id="SDT12010.1"/>
    </source>
</evidence>
<dbReference type="AlphaFoldDB" id="A0A1H1XS19"/>
<organism evidence="9 10">
    <name type="scientific">Brevibacterium sandarakinum</name>
    <dbReference type="NCBI Taxonomy" id="629680"/>
    <lineage>
        <taxon>Bacteria</taxon>
        <taxon>Bacillati</taxon>
        <taxon>Actinomycetota</taxon>
        <taxon>Actinomycetes</taxon>
        <taxon>Micrococcales</taxon>
        <taxon>Brevibacteriaceae</taxon>
        <taxon>Brevibacterium</taxon>
    </lineage>
</organism>
<evidence type="ECO:0000259" key="8">
    <source>
        <dbReference type="Pfam" id="PF02911"/>
    </source>
</evidence>
<dbReference type="PANTHER" id="PTHR11138:SF5">
    <property type="entry name" value="METHIONYL-TRNA FORMYLTRANSFERASE, MITOCHONDRIAL"/>
    <property type="match status" value="1"/>
</dbReference>
<keyword evidence="10" id="KW-1185">Reference proteome</keyword>